<reference evidence="6" key="1">
    <citation type="submission" date="2021-01" db="EMBL/GenBank/DDBJ databases">
        <authorList>
            <person name="Corre E."/>
            <person name="Pelletier E."/>
            <person name="Niang G."/>
            <person name="Scheremetjew M."/>
            <person name="Finn R."/>
            <person name="Kale V."/>
            <person name="Holt S."/>
            <person name="Cochrane G."/>
            <person name="Meng A."/>
            <person name="Brown T."/>
            <person name="Cohen L."/>
        </authorList>
    </citation>
    <scope>NUCLEOTIDE SEQUENCE</scope>
    <source>
        <strain evidence="6">CCMP2877</strain>
    </source>
</reference>
<dbReference type="SUPFAM" id="SSF47203">
    <property type="entry name" value="Acyl-CoA dehydrogenase C-terminal domain-like"/>
    <property type="match status" value="1"/>
</dbReference>
<dbReference type="Pfam" id="PF01756">
    <property type="entry name" value="ACOX"/>
    <property type="match status" value="1"/>
</dbReference>
<keyword evidence="3" id="KW-0560">Oxidoreductase</keyword>
<dbReference type="GO" id="GO:0003997">
    <property type="term" value="F:acyl-CoA oxidase activity"/>
    <property type="evidence" value="ECO:0007669"/>
    <property type="project" value="InterPro"/>
</dbReference>
<comment type="similarity">
    <text evidence="1">Belongs to the acyl-CoA oxidase family.</text>
</comment>
<dbReference type="AlphaFoldDB" id="A0A7S1UDT1"/>
<keyword evidence="4" id="KW-0443">Lipid metabolism</keyword>
<evidence type="ECO:0000256" key="2">
    <source>
        <dbReference type="ARBA" id="ARBA00022832"/>
    </source>
</evidence>
<sequence length="175" mass="19792">MEHRAVAHVARIARVLGAEGSPEERHRRWLDALVDVDRCCRAHCWLVVLRSFDAWVRRAAELGRRERRALAALVEVFGLYRLLEDAGEFLEDGYVTGAQVEAARKQLLRTMSEIKKVSLPLVDAFDFSDFELKSALGRFDGRVYEALMESTAANPMNGRAFAAKIDGIMQSRSRL</sequence>
<feature type="domain" description="Acyl-CoA oxidase C-terminal" evidence="5">
    <location>
        <begin position="1"/>
        <end position="158"/>
    </location>
</feature>
<name>A0A7S1UDT1_9STRA</name>
<evidence type="ECO:0000259" key="5">
    <source>
        <dbReference type="Pfam" id="PF01756"/>
    </source>
</evidence>
<protein>
    <recommendedName>
        <fullName evidence="5">Acyl-CoA oxidase C-terminal domain-containing protein</fullName>
    </recommendedName>
</protein>
<dbReference type="GO" id="GO:0071949">
    <property type="term" value="F:FAD binding"/>
    <property type="evidence" value="ECO:0007669"/>
    <property type="project" value="InterPro"/>
</dbReference>
<dbReference type="PANTHER" id="PTHR10909:SF250">
    <property type="entry name" value="PEROXISOMAL ACYL-COENZYME A OXIDASE 1"/>
    <property type="match status" value="1"/>
</dbReference>
<evidence type="ECO:0000256" key="3">
    <source>
        <dbReference type="ARBA" id="ARBA00023002"/>
    </source>
</evidence>
<dbReference type="InterPro" id="IPR036250">
    <property type="entry name" value="AcylCo_DH-like_C"/>
</dbReference>
<gene>
    <name evidence="6" type="ORF">PPAR1163_LOCUS21379</name>
</gene>
<dbReference type="Gene3D" id="1.20.140.10">
    <property type="entry name" value="Butyryl-CoA Dehydrogenase, subunit A, domain 3"/>
    <property type="match status" value="1"/>
</dbReference>
<accession>A0A7S1UDT1</accession>
<organism evidence="6">
    <name type="scientific">Phaeomonas parva</name>
    <dbReference type="NCBI Taxonomy" id="124430"/>
    <lineage>
        <taxon>Eukaryota</taxon>
        <taxon>Sar</taxon>
        <taxon>Stramenopiles</taxon>
        <taxon>Ochrophyta</taxon>
        <taxon>Pinguiophyceae</taxon>
        <taxon>Pinguiochrysidales</taxon>
        <taxon>Pinguiochrysidaceae</taxon>
        <taxon>Phaeomonas</taxon>
    </lineage>
</organism>
<evidence type="ECO:0000256" key="1">
    <source>
        <dbReference type="ARBA" id="ARBA00006288"/>
    </source>
</evidence>
<dbReference type="GO" id="GO:0033540">
    <property type="term" value="P:fatty acid beta-oxidation using acyl-CoA oxidase"/>
    <property type="evidence" value="ECO:0007669"/>
    <property type="project" value="TreeGrafter"/>
</dbReference>
<dbReference type="EMBL" id="HBGJ01033783">
    <property type="protein sequence ID" value="CAD9262996.1"/>
    <property type="molecule type" value="Transcribed_RNA"/>
</dbReference>
<dbReference type="GO" id="GO:0005504">
    <property type="term" value="F:fatty acid binding"/>
    <property type="evidence" value="ECO:0007669"/>
    <property type="project" value="TreeGrafter"/>
</dbReference>
<keyword evidence="2" id="KW-0276">Fatty acid metabolism</keyword>
<dbReference type="GO" id="GO:0005777">
    <property type="term" value="C:peroxisome"/>
    <property type="evidence" value="ECO:0007669"/>
    <property type="project" value="InterPro"/>
</dbReference>
<dbReference type="PANTHER" id="PTHR10909">
    <property type="entry name" value="ELECTRON TRANSPORT OXIDOREDUCTASE"/>
    <property type="match status" value="1"/>
</dbReference>
<dbReference type="InterPro" id="IPR012258">
    <property type="entry name" value="Acyl-CoA_oxidase"/>
</dbReference>
<evidence type="ECO:0000313" key="6">
    <source>
        <dbReference type="EMBL" id="CAD9262996.1"/>
    </source>
</evidence>
<proteinExistence type="inferred from homology"/>
<evidence type="ECO:0000256" key="4">
    <source>
        <dbReference type="ARBA" id="ARBA00023098"/>
    </source>
</evidence>
<dbReference type="InterPro" id="IPR002655">
    <property type="entry name" value="Acyl-CoA_oxidase_C"/>
</dbReference>
<dbReference type="FunFam" id="1.20.140.10:FF:000007">
    <property type="entry name" value="Acyl-coenzyme A oxidase"/>
    <property type="match status" value="1"/>
</dbReference>
<dbReference type="GO" id="GO:0055088">
    <property type="term" value="P:lipid homeostasis"/>
    <property type="evidence" value="ECO:0007669"/>
    <property type="project" value="TreeGrafter"/>
</dbReference>